<reference evidence="4 5" key="2">
    <citation type="journal article" date="2019" name="G3 (Bethesda)">
        <title>Hybrid Assembly of the Genome of the Entomopathogenic Nematode Steinernema carpocapsae Identifies the X-Chromosome.</title>
        <authorList>
            <person name="Serra L."/>
            <person name="Macchietto M."/>
            <person name="Macias-Munoz A."/>
            <person name="McGill C.J."/>
            <person name="Rodriguez I.M."/>
            <person name="Rodriguez B."/>
            <person name="Murad R."/>
            <person name="Mortazavi A."/>
        </authorList>
    </citation>
    <scope>NUCLEOTIDE SEQUENCE [LARGE SCALE GENOMIC DNA]</scope>
    <source>
        <strain evidence="4 5">ALL</strain>
    </source>
</reference>
<dbReference type="CDD" id="cd12087">
    <property type="entry name" value="TM_EGFR-like"/>
    <property type="match status" value="1"/>
</dbReference>
<feature type="disulfide bond" evidence="1">
    <location>
        <begin position="130"/>
        <end position="139"/>
    </location>
</feature>
<feature type="domain" description="EGF-like" evidence="3">
    <location>
        <begin position="107"/>
        <end position="140"/>
    </location>
</feature>
<dbReference type="EMBL" id="CM016762">
    <property type="protein sequence ID" value="TMS33115.1"/>
    <property type="molecule type" value="Genomic_DNA"/>
</dbReference>
<proteinExistence type="predicted"/>
<dbReference type="Pfam" id="PF00053">
    <property type="entry name" value="EGF_laminin"/>
    <property type="match status" value="1"/>
</dbReference>
<protein>
    <recommendedName>
        <fullName evidence="3">EGF-like domain-containing protein</fullName>
    </recommendedName>
</protein>
<dbReference type="Proteomes" id="UP000298663">
    <property type="component" value="Chromosome X"/>
</dbReference>
<evidence type="ECO:0000256" key="2">
    <source>
        <dbReference type="SAM" id="Phobius"/>
    </source>
</evidence>
<organism evidence="4 5">
    <name type="scientific">Steinernema carpocapsae</name>
    <name type="common">Entomopathogenic nematode</name>
    <dbReference type="NCBI Taxonomy" id="34508"/>
    <lineage>
        <taxon>Eukaryota</taxon>
        <taxon>Metazoa</taxon>
        <taxon>Ecdysozoa</taxon>
        <taxon>Nematoda</taxon>
        <taxon>Chromadorea</taxon>
        <taxon>Rhabditida</taxon>
        <taxon>Tylenchina</taxon>
        <taxon>Panagrolaimomorpha</taxon>
        <taxon>Strongyloidoidea</taxon>
        <taxon>Steinernematidae</taxon>
        <taxon>Steinernema</taxon>
    </lineage>
</organism>
<keyword evidence="2" id="KW-0812">Transmembrane</keyword>
<gene>
    <name evidence="4" type="ORF">L596_000891</name>
</gene>
<dbReference type="InterPro" id="IPR053295">
    <property type="entry name" value="Innate_immunity_reg"/>
</dbReference>
<dbReference type="AlphaFoldDB" id="A0A4U8ULR7"/>
<dbReference type="EMBL" id="AZBU02000001">
    <property type="protein sequence ID" value="TMS33115.1"/>
    <property type="molecule type" value="Genomic_DNA"/>
</dbReference>
<evidence type="ECO:0000313" key="5">
    <source>
        <dbReference type="Proteomes" id="UP000298663"/>
    </source>
</evidence>
<name>A0A4U8ULR7_STECR</name>
<reference evidence="4 5" key="1">
    <citation type="journal article" date="2015" name="Genome Biol.">
        <title>Comparative genomics of Steinernema reveals deeply conserved gene regulatory networks.</title>
        <authorList>
            <person name="Dillman A.R."/>
            <person name="Macchietto M."/>
            <person name="Porter C.F."/>
            <person name="Rogers A."/>
            <person name="Williams B."/>
            <person name="Antoshechkin I."/>
            <person name="Lee M.M."/>
            <person name="Goodwin Z."/>
            <person name="Lu X."/>
            <person name="Lewis E.E."/>
            <person name="Goodrich-Blair H."/>
            <person name="Stock S.P."/>
            <person name="Adams B.J."/>
            <person name="Sternberg P.W."/>
            <person name="Mortazavi A."/>
        </authorList>
    </citation>
    <scope>NUCLEOTIDE SEQUENCE [LARGE SCALE GENOMIC DNA]</scope>
    <source>
        <strain evidence="4 5">ALL</strain>
    </source>
</reference>
<dbReference type="InterPro" id="IPR002049">
    <property type="entry name" value="LE_dom"/>
</dbReference>
<comment type="caution">
    <text evidence="1">Lacks conserved residue(s) required for the propagation of feature annotation.</text>
</comment>
<evidence type="ECO:0000313" key="4">
    <source>
        <dbReference type="EMBL" id="TMS33115.1"/>
    </source>
</evidence>
<keyword evidence="2" id="KW-0472">Membrane</keyword>
<dbReference type="PANTHER" id="PTHR47324">
    <property type="entry name" value="PROTEIN IRG-7-RELATED"/>
    <property type="match status" value="1"/>
</dbReference>
<dbReference type="InterPro" id="IPR000742">
    <property type="entry name" value="EGF"/>
</dbReference>
<feature type="transmembrane region" description="Helical" evidence="2">
    <location>
        <begin position="260"/>
        <end position="282"/>
    </location>
</feature>
<evidence type="ECO:0000256" key="1">
    <source>
        <dbReference type="PROSITE-ProRule" id="PRU00076"/>
    </source>
</evidence>
<evidence type="ECO:0000259" key="3">
    <source>
        <dbReference type="PROSITE" id="PS50026"/>
    </source>
</evidence>
<dbReference type="Gene3D" id="2.10.25.10">
    <property type="entry name" value="Laminin"/>
    <property type="match status" value="2"/>
</dbReference>
<dbReference type="OrthoDB" id="10045365at2759"/>
<keyword evidence="1" id="KW-0245">EGF-like domain</keyword>
<keyword evidence="5" id="KW-1185">Reference proteome</keyword>
<accession>A0A4U8ULR7</accession>
<dbReference type="SMART" id="SM00180">
    <property type="entry name" value="EGF_Lam"/>
    <property type="match status" value="1"/>
</dbReference>
<keyword evidence="1" id="KW-1015">Disulfide bond</keyword>
<dbReference type="STRING" id="34508.A0A4U8ULR7"/>
<keyword evidence="2" id="KW-1133">Transmembrane helix</keyword>
<dbReference type="PROSITE" id="PS00022">
    <property type="entry name" value="EGF_1"/>
    <property type="match status" value="2"/>
</dbReference>
<comment type="caution">
    <text evidence="4">The sequence shown here is derived from an EMBL/GenBank/DDBJ whole genome shotgun (WGS) entry which is preliminary data.</text>
</comment>
<sequence length="301" mass="33070">MASRRWHFFTSRPKSARLSFCQISCAACLHHSLNTLPIYSVLATCVVPPNSRNTLIMQFAASFVCCLLVASSVAFAKIQSHSEEFNLSCENGGSIKQSKCVCDRRFEGEHCEIEPCLNGGVKGHDGKCHCPFGLTGERCEKVTHCTDNGVLVNGTCKCEQRWGGIFCNVRTCHNGISVGAENSFCFCDLGFTGPFCDEELKCEHGTVTQNNQCECDPNWIGADCNQCAESFYQYNNECIELKPKNAQPILHSKQVPLTPILIVGGACFLLVIGVGVTLFYVMKRRTKHSPISSERASATDV</sequence>
<dbReference type="PROSITE" id="PS01186">
    <property type="entry name" value="EGF_2"/>
    <property type="match status" value="1"/>
</dbReference>
<dbReference type="PROSITE" id="PS50026">
    <property type="entry name" value="EGF_3"/>
    <property type="match status" value="1"/>
</dbReference>